<evidence type="ECO:0000256" key="3">
    <source>
        <dbReference type="ARBA" id="ARBA00022692"/>
    </source>
</evidence>
<evidence type="ECO:0000313" key="12">
    <source>
        <dbReference type="Proteomes" id="UP000251995"/>
    </source>
</evidence>
<feature type="transmembrane region" description="Helical" evidence="8">
    <location>
        <begin position="397"/>
        <end position="418"/>
    </location>
</feature>
<dbReference type="KEGG" id="acij:JS278_02691"/>
<keyword evidence="4 8" id="KW-1133">Transmembrane helix</keyword>
<evidence type="ECO:0000256" key="5">
    <source>
        <dbReference type="ARBA" id="ARBA00023136"/>
    </source>
</evidence>
<reference evidence="11 12" key="1">
    <citation type="submission" date="2017-12" db="EMBL/GenBank/DDBJ databases">
        <title>The whole genome sequence of the Acidipropionibacterium virtanenii sp. nov. type strain JS278.</title>
        <authorList>
            <person name="Laine P."/>
            <person name="Deptula P."/>
            <person name="Varmanen P."/>
            <person name="Auvinen P."/>
        </authorList>
    </citation>
    <scope>NUCLEOTIDE SEQUENCE [LARGE SCALE GENOMIC DNA]</scope>
    <source>
        <strain evidence="11 12">JS278</strain>
    </source>
</reference>
<dbReference type="PANTHER" id="PTHR34390">
    <property type="entry name" value="UPF0442 PROTEIN YJJB-RELATED"/>
    <property type="match status" value="1"/>
</dbReference>
<comment type="similarity">
    <text evidence="6">Belongs to the ThrE exporter (TC 2.A.79) family.</text>
</comment>
<evidence type="ECO:0000256" key="4">
    <source>
        <dbReference type="ARBA" id="ARBA00022989"/>
    </source>
</evidence>
<feature type="transmembrane region" description="Helical" evidence="8">
    <location>
        <begin position="282"/>
        <end position="304"/>
    </location>
</feature>
<dbReference type="GO" id="GO:0015744">
    <property type="term" value="P:succinate transport"/>
    <property type="evidence" value="ECO:0007669"/>
    <property type="project" value="TreeGrafter"/>
</dbReference>
<sequence length="537" mass="56658">MAAVSGQRGGTPRSGRGWRGPLNRYLRDGHPLSPSRDLASVREDEMAAAQAREVFDLIMRITVMAVSVGASSAEAIAMGLRIADAYGINVHVDITNTSVIVTQHRSLDDDPITALRVVRTRTADYQRLGRLEQLVDDVSHRRGEPAGARERLNDLMTAPRLYKKWFVTVNMGVMGAAMAALYGASVLDVLIAFLATCLVDVAVQGLARRRVANFFVQAVGGAIPTAVALGMMLLRTATGMRLDLSPSLVVAAGMISLLAGTGAVAAAQDALDGYYVTSSGRFLEVIMQTGGIAFGVMTTLWLGLKLGVPGYISPTLVWTSAPWVQIVASAIASIAFGATSHSGPRTLGVTGLLGALGWAGYLVGMRLTDSMVIASGFGACLIGLVSASAAKRWRVPQVALVTIAVVPLMPGMMLYRGLYMVMAGQLGIPAPDDGTQVLAQSLLVGVALAAGSSLGALAARPIAIPADHRTRRAVMASWFRGSAVPRDWVPRRHRRRTPRPAPETASVPAAQDGSGGRDDDPDDHRHRQHRGQPGAPA</sequence>
<feature type="transmembrane region" description="Helical" evidence="8">
    <location>
        <begin position="316"/>
        <end position="339"/>
    </location>
</feature>
<dbReference type="GO" id="GO:0022857">
    <property type="term" value="F:transmembrane transporter activity"/>
    <property type="evidence" value="ECO:0007669"/>
    <property type="project" value="InterPro"/>
</dbReference>
<evidence type="ECO:0000256" key="8">
    <source>
        <dbReference type="SAM" id="Phobius"/>
    </source>
</evidence>
<dbReference type="PANTHER" id="PTHR34390:SF2">
    <property type="entry name" value="SUCCINATE TRANSPORTER SUBUNIT YJJP-RELATED"/>
    <property type="match status" value="1"/>
</dbReference>
<feature type="domain" description="Threonine/serine exporter-like N-terminal" evidence="9">
    <location>
        <begin position="56"/>
        <end position="300"/>
    </location>
</feature>
<keyword evidence="5 8" id="KW-0472">Membrane</keyword>
<feature type="domain" description="Threonine/Serine exporter ThrE" evidence="10">
    <location>
        <begin position="325"/>
        <end position="454"/>
    </location>
</feature>
<keyword evidence="12" id="KW-1185">Reference proteome</keyword>
<dbReference type="InterPro" id="IPR010619">
    <property type="entry name" value="ThrE-like_N"/>
</dbReference>
<dbReference type="Pfam" id="PF06738">
    <property type="entry name" value="ThrE"/>
    <property type="match status" value="1"/>
</dbReference>
<evidence type="ECO:0000256" key="2">
    <source>
        <dbReference type="ARBA" id="ARBA00022475"/>
    </source>
</evidence>
<dbReference type="GO" id="GO:0005886">
    <property type="term" value="C:plasma membrane"/>
    <property type="evidence" value="ECO:0007669"/>
    <property type="project" value="UniProtKB-SubCell"/>
</dbReference>
<dbReference type="EMBL" id="CP025198">
    <property type="protein sequence ID" value="AXE39827.1"/>
    <property type="molecule type" value="Genomic_DNA"/>
</dbReference>
<feature type="region of interest" description="Disordered" evidence="7">
    <location>
        <begin position="489"/>
        <end position="537"/>
    </location>
</feature>
<feature type="transmembrane region" description="Helical" evidence="8">
    <location>
        <begin position="214"/>
        <end position="234"/>
    </location>
</feature>
<evidence type="ECO:0000256" key="7">
    <source>
        <dbReference type="SAM" id="MobiDB-lite"/>
    </source>
</evidence>
<dbReference type="Pfam" id="PF12821">
    <property type="entry name" value="ThrE_2"/>
    <property type="match status" value="1"/>
</dbReference>
<evidence type="ECO:0008006" key="13">
    <source>
        <dbReference type="Google" id="ProtNLM"/>
    </source>
</evidence>
<evidence type="ECO:0000256" key="1">
    <source>
        <dbReference type="ARBA" id="ARBA00004651"/>
    </source>
</evidence>
<dbReference type="InterPro" id="IPR050539">
    <property type="entry name" value="ThrE_Dicarb/AminoAcid_Exp"/>
</dbReference>
<evidence type="ECO:0000256" key="6">
    <source>
        <dbReference type="ARBA" id="ARBA00034125"/>
    </source>
</evidence>
<evidence type="ECO:0000313" key="11">
    <source>
        <dbReference type="EMBL" id="AXE39827.1"/>
    </source>
</evidence>
<comment type="subcellular location">
    <subcellularLocation>
        <location evidence="1">Cell membrane</location>
        <topology evidence="1">Multi-pass membrane protein</topology>
    </subcellularLocation>
</comment>
<evidence type="ECO:0000259" key="9">
    <source>
        <dbReference type="Pfam" id="PF06738"/>
    </source>
</evidence>
<feature type="transmembrane region" description="Helical" evidence="8">
    <location>
        <begin position="370"/>
        <end position="390"/>
    </location>
</feature>
<keyword evidence="3 8" id="KW-0812">Transmembrane</keyword>
<dbReference type="AlphaFoldDB" id="A0A344UX29"/>
<feature type="transmembrane region" description="Helical" evidence="8">
    <location>
        <begin position="438"/>
        <end position="459"/>
    </location>
</feature>
<dbReference type="InterPro" id="IPR024528">
    <property type="entry name" value="ThrE_2"/>
</dbReference>
<feature type="region of interest" description="Disordered" evidence="7">
    <location>
        <begin position="1"/>
        <end position="37"/>
    </location>
</feature>
<protein>
    <recommendedName>
        <fullName evidence="13">Inner membrane protein YjjP</fullName>
    </recommendedName>
</protein>
<proteinExistence type="inferred from homology"/>
<gene>
    <name evidence="11" type="ORF">JS278_02691</name>
</gene>
<dbReference type="Proteomes" id="UP000251995">
    <property type="component" value="Chromosome"/>
</dbReference>
<evidence type="ECO:0000259" key="10">
    <source>
        <dbReference type="Pfam" id="PF12821"/>
    </source>
</evidence>
<feature type="transmembrane region" description="Helical" evidence="8">
    <location>
        <begin position="246"/>
        <end position="270"/>
    </location>
</feature>
<feature type="transmembrane region" description="Helical" evidence="8">
    <location>
        <begin position="346"/>
        <end position="364"/>
    </location>
</feature>
<accession>A0A344UX29</accession>
<feature type="compositionally biased region" description="Basic and acidic residues" evidence="7">
    <location>
        <begin position="515"/>
        <end position="525"/>
    </location>
</feature>
<keyword evidence="2" id="KW-1003">Cell membrane</keyword>
<name>A0A344UX29_9ACTN</name>
<organism evidence="11 12">
    <name type="scientific">Acidipropionibacterium virtanenii</name>
    <dbReference type="NCBI Taxonomy" id="2057246"/>
    <lineage>
        <taxon>Bacteria</taxon>
        <taxon>Bacillati</taxon>
        <taxon>Actinomycetota</taxon>
        <taxon>Actinomycetes</taxon>
        <taxon>Propionibacteriales</taxon>
        <taxon>Propionibacteriaceae</taxon>
        <taxon>Acidipropionibacterium</taxon>
    </lineage>
</organism>